<evidence type="ECO:0000256" key="9">
    <source>
        <dbReference type="ARBA" id="ARBA00023136"/>
    </source>
</evidence>
<dbReference type="SFLD" id="SFLDF00463">
    <property type="entry name" value="AIM14"/>
    <property type="match status" value="1"/>
</dbReference>
<evidence type="ECO:0000256" key="10">
    <source>
        <dbReference type="SAM" id="Phobius"/>
    </source>
</evidence>
<dbReference type="CDD" id="cd06186">
    <property type="entry name" value="NOX_Duox_like_FAD_NADP"/>
    <property type="match status" value="1"/>
</dbReference>
<comment type="caution">
    <text evidence="12">The sequence shown here is derived from an EMBL/GenBank/DDBJ whole genome shotgun (WGS) entry which is preliminary data.</text>
</comment>
<evidence type="ECO:0000313" key="13">
    <source>
        <dbReference type="Proteomes" id="UP000029867"/>
    </source>
</evidence>
<organism evidence="12 13">
    <name type="scientific">Pichia kudriavzevii</name>
    <name type="common">Yeast</name>
    <name type="synonym">Issatchenkia orientalis</name>
    <dbReference type="NCBI Taxonomy" id="4909"/>
    <lineage>
        <taxon>Eukaryota</taxon>
        <taxon>Fungi</taxon>
        <taxon>Dikarya</taxon>
        <taxon>Ascomycota</taxon>
        <taxon>Saccharomycotina</taxon>
        <taxon>Pichiomycetes</taxon>
        <taxon>Pichiales</taxon>
        <taxon>Pichiaceae</taxon>
        <taxon>Pichia</taxon>
    </lineage>
</organism>
<feature type="transmembrane region" description="Helical" evidence="10">
    <location>
        <begin position="208"/>
        <end position="226"/>
    </location>
</feature>
<dbReference type="GO" id="GO:0033215">
    <property type="term" value="P:reductive iron assimilation"/>
    <property type="evidence" value="ECO:0007669"/>
    <property type="project" value="TreeGrafter"/>
</dbReference>
<dbReference type="InterPro" id="IPR013130">
    <property type="entry name" value="Fe3_Rdtase_TM_dom"/>
</dbReference>
<evidence type="ECO:0000256" key="1">
    <source>
        <dbReference type="ARBA" id="ARBA00004141"/>
    </source>
</evidence>
<dbReference type="SFLD" id="SFLDS00052">
    <property type="entry name" value="Ferric_Reductase_Domain"/>
    <property type="match status" value="1"/>
</dbReference>
<protein>
    <recommendedName>
        <fullName evidence="11">Ferric oxidoreductase domain-containing protein</fullName>
    </recommendedName>
</protein>
<evidence type="ECO:0000256" key="5">
    <source>
        <dbReference type="ARBA" id="ARBA00022982"/>
    </source>
</evidence>
<feature type="domain" description="Ferric oxidoreductase" evidence="11">
    <location>
        <begin position="111"/>
        <end position="223"/>
    </location>
</feature>
<evidence type="ECO:0000256" key="3">
    <source>
        <dbReference type="ARBA" id="ARBA00022692"/>
    </source>
</evidence>
<dbReference type="PANTHER" id="PTHR11972:SF178">
    <property type="entry name" value="FERRIC REDUCTASE TRANSMEMBRANE COMPONENT 8-RELATED"/>
    <property type="match status" value="1"/>
</dbReference>
<proteinExistence type="predicted"/>
<dbReference type="GO" id="GO:0000293">
    <property type="term" value="F:ferric-chelate reductase activity"/>
    <property type="evidence" value="ECO:0007669"/>
    <property type="project" value="TreeGrafter"/>
</dbReference>
<dbReference type="Proteomes" id="UP000029867">
    <property type="component" value="Unassembled WGS sequence"/>
</dbReference>
<keyword evidence="8" id="KW-0813">Transport</keyword>
<dbReference type="eggNOG" id="KOG0039">
    <property type="taxonomic scope" value="Eukaryota"/>
</dbReference>
<evidence type="ECO:0000256" key="6">
    <source>
        <dbReference type="ARBA" id="ARBA00022989"/>
    </source>
</evidence>
<evidence type="ECO:0000256" key="2">
    <source>
        <dbReference type="ARBA" id="ARBA00022630"/>
    </source>
</evidence>
<accession>A0A099P0Z8</accession>
<dbReference type="AlphaFoldDB" id="A0A099P0Z8"/>
<dbReference type="Pfam" id="PF01794">
    <property type="entry name" value="Ferric_reduct"/>
    <property type="match status" value="1"/>
</dbReference>
<keyword evidence="2" id="KW-0285">Flavoprotein</keyword>
<dbReference type="VEuPathDB" id="FungiDB:C5L36_0D05760"/>
<evidence type="ECO:0000259" key="11">
    <source>
        <dbReference type="Pfam" id="PF01794"/>
    </source>
</evidence>
<feature type="transmembrane region" description="Helical" evidence="10">
    <location>
        <begin position="27"/>
        <end position="48"/>
    </location>
</feature>
<feature type="transmembrane region" description="Helical" evidence="10">
    <location>
        <begin position="384"/>
        <end position="403"/>
    </location>
</feature>
<dbReference type="InterPro" id="IPR050369">
    <property type="entry name" value="RBOH/FRE"/>
</dbReference>
<dbReference type="HOGENOM" id="CLU_025685_0_0_1"/>
<evidence type="ECO:0000256" key="8">
    <source>
        <dbReference type="ARBA" id="ARBA00023065"/>
    </source>
</evidence>
<evidence type="ECO:0000256" key="4">
    <source>
        <dbReference type="ARBA" id="ARBA00022827"/>
    </source>
</evidence>
<feature type="transmembrane region" description="Helical" evidence="10">
    <location>
        <begin position="80"/>
        <end position="98"/>
    </location>
</feature>
<keyword evidence="4" id="KW-0274">FAD</keyword>
<dbReference type="EMBL" id="JQFK01000028">
    <property type="protein sequence ID" value="KGK37842.1"/>
    <property type="molecule type" value="Genomic_DNA"/>
</dbReference>
<keyword evidence="7" id="KW-0560">Oxidoreductase</keyword>
<dbReference type="SFLD" id="SFLDG01168">
    <property type="entry name" value="Ferric_reductase_subgroup_(FRE"/>
    <property type="match status" value="1"/>
</dbReference>
<evidence type="ECO:0000313" key="12">
    <source>
        <dbReference type="EMBL" id="KGK37842.1"/>
    </source>
</evidence>
<keyword evidence="3 10" id="KW-0812">Transmembrane</keyword>
<name>A0A099P0Z8_PICKU</name>
<feature type="transmembrane region" description="Helical" evidence="10">
    <location>
        <begin position="146"/>
        <end position="165"/>
    </location>
</feature>
<keyword evidence="5" id="KW-0249">Electron transport</keyword>
<keyword evidence="8" id="KW-0406">Ion transport</keyword>
<keyword evidence="9 10" id="KW-0472">Membrane</keyword>
<feature type="transmembrane region" description="Helical" evidence="10">
    <location>
        <begin position="181"/>
        <end position="201"/>
    </location>
</feature>
<dbReference type="PANTHER" id="PTHR11972">
    <property type="entry name" value="NADPH OXIDASE"/>
    <property type="match status" value="1"/>
</dbReference>
<comment type="subcellular location">
    <subcellularLocation>
        <location evidence="1">Membrane</location>
        <topology evidence="1">Multi-pass membrane protein</topology>
    </subcellularLocation>
</comment>
<gene>
    <name evidence="12" type="ORF">JL09_g2965</name>
</gene>
<sequence>MEQSNLDELKESLSTLSTWKMERRSIMIYYGYVTFVICLLFIILLPRWNKISNYLYYKFLKVNRFFKLNLESSFLRVNPMSAQMIIFWSIVLSILSLVQTRWDIRFIAARLGRVPVYCLPTVLFLTLRPSPLPGVLYLALLPIHKWLSRIVILQSLLHTLVYLFIMTKSNTLWKLLRADNFFGIVAMLAFLTIMFTSLPFIRRKFFNFFFINHYLCTWIVTLTLYFHVRPGIPYLTLLNCFILIYQIYYKFKISSITELTVSKISDHMVVVDIPNDKIKVKCNIPGSHIRLIDYDDSKWKITNYLKLITIPIQHPYTLASLPSDKSQKLIVREGKYRLKDKHQYLVTGSYQPHLAFVEPYPKLKNTPMSSNLNTLLFQTKVKKCLIVVGGSAVSFALPILRVLNYNGSMVKIIWVIRDHEDLKVLDYFKTYLVNDDCIDIFITGNYTLSEKINFKDALNELHRKKRELELKQETEILSGGYSFYSNNNNSAPEIHSTFENKALSPWCSPCSDHQIEHLTDNEALPLLSKPASSYGLSTFQSSSLPKNRKSCIELRSHNINSSTSYNTETIDIELNEAEIYRENAPIIPANFLSSPSAGVDQIDNENDLLDARHKNISEPHVSSGTATKTKKLSAILAKLNSKSGENKLNSSKKWTSSINQKLLCRSGSTATSSALYDDLEDYWVLKNSYSRIEFGRPKLGLYYYSWCIGSSCNGPLVSLQSGESVCYNIKDDPQSAYNDQLNELYSNATFLANKKARLNEKGGKPDEEILIIGAGPNGLVDNVRLWANDCGFSYHEESFSV</sequence>
<evidence type="ECO:0000256" key="7">
    <source>
        <dbReference type="ARBA" id="ARBA00023002"/>
    </source>
</evidence>
<keyword evidence="6 10" id="KW-1133">Transmembrane helix</keyword>
<reference evidence="13" key="1">
    <citation type="journal article" date="2014" name="Microb. Cell Fact.">
        <title>Exploiting Issatchenkia orientalis SD108 for succinic acid production.</title>
        <authorList>
            <person name="Xiao H."/>
            <person name="Shao Z."/>
            <person name="Jiang Y."/>
            <person name="Dole S."/>
            <person name="Zhao H."/>
        </authorList>
    </citation>
    <scope>NUCLEOTIDE SEQUENCE [LARGE SCALE GENOMIC DNA]</scope>
    <source>
        <strain evidence="13">SD108</strain>
    </source>
</reference>
<feature type="transmembrane region" description="Helical" evidence="10">
    <location>
        <begin position="232"/>
        <end position="249"/>
    </location>
</feature>
<dbReference type="GO" id="GO:0005886">
    <property type="term" value="C:plasma membrane"/>
    <property type="evidence" value="ECO:0007669"/>
    <property type="project" value="TreeGrafter"/>
</dbReference>